<name>A0A3Q3ENI1_KRYMA</name>
<dbReference type="Ensembl" id="ENSKMAT00000003457.1">
    <property type="protein sequence ID" value="ENSKMAP00000003392.1"/>
    <property type="gene ID" value="ENSKMAG00000002587.1"/>
</dbReference>
<organism evidence="1 2">
    <name type="scientific">Kryptolebias marmoratus</name>
    <name type="common">Mangrove killifish</name>
    <name type="synonym">Rivulus marmoratus</name>
    <dbReference type="NCBI Taxonomy" id="37003"/>
    <lineage>
        <taxon>Eukaryota</taxon>
        <taxon>Metazoa</taxon>
        <taxon>Chordata</taxon>
        <taxon>Craniata</taxon>
        <taxon>Vertebrata</taxon>
        <taxon>Euteleostomi</taxon>
        <taxon>Actinopterygii</taxon>
        <taxon>Neopterygii</taxon>
        <taxon>Teleostei</taxon>
        <taxon>Neoteleostei</taxon>
        <taxon>Acanthomorphata</taxon>
        <taxon>Ovalentaria</taxon>
        <taxon>Atherinomorphae</taxon>
        <taxon>Cyprinodontiformes</taxon>
        <taxon>Rivulidae</taxon>
        <taxon>Kryptolebias</taxon>
    </lineage>
</organism>
<proteinExistence type="predicted"/>
<reference evidence="1" key="2">
    <citation type="submission" date="2025-09" db="UniProtKB">
        <authorList>
            <consortium name="Ensembl"/>
        </authorList>
    </citation>
    <scope>IDENTIFICATION</scope>
</reference>
<dbReference type="Proteomes" id="UP000264800">
    <property type="component" value="Unplaced"/>
</dbReference>
<sequence>YTQDPEKCTAIISCSAHYNRCFSLKSSGVTLKGCINSADCFDSISCCKKDLCNSGVPTGPSVLLLLLSSAVLTIFF</sequence>
<protein>
    <recommendedName>
        <fullName evidence="3">UPAR/Ly6 domain-containing protein</fullName>
    </recommendedName>
</protein>
<evidence type="ECO:0008006" key="3">
    <source>
        <dbReference type="Google" id="ProtNLM"/>
    </source>
</evidence>
<dbReference type="AlphaFoldDB" id="A0A3Q3ENI1"/>
<evidence type="ECO:0000313" key="1">
    <source>
        <dbReference type="Ensembl" id="ENSKMAP00000003392.1"/>
    </source>
</evidence>
<evidence type="ECO:0000313" key="2">
    <source>
        <dbReference type="Proteomes" id="UP000264800"/>
    </source>
</evidence>
<reference evidence="1" key="1">
    <citation type="submission" date="2025-08" db="UniProtKB">
        <authorList>
            <consortium name="Ensembl"/>
        </authorList>
    </citation>
    <scope>IDENTIFICATION</scope>
</reference>
<dbReference type="Gene3D" id="2.10.60.10">
    <property type="entry name" value="CD59"/>
    <property type="match status" value="1"/>
</dbReference>
<dbReference type="OMA" id="CFSLRVD"/>
<accession>A0A3Q3ENI1</accession>
<keyword evidence="2" id="KW-1185">Reference proteome</keyword>
<dbReference type="InterPro" id="IPR045860">
    <property type="entry name" value="Snake_toxin-like_sf"/>
</dbReference>
<dbReference type="SUPFAM" id="SSF57302">
    <property type="entry name" value="Snake toxin-like"/>
    <property type="match status" value="1"/>
</dbReference>